<evidence type="ECO:0000313" key="6">
    <source>
        <dbReference type="Proteomes" id="UP000187406"/>
    </source>
</evidence>
<keyword evidence="1" id="KW-0489">Methyltransferase</keyword>
<keyword evidence="3" id="KW-0949">S-adenosyl-L-methionine</keyword>
<keyword evidence="2" id="KW-0808">Transferase</keyword>
<dbReference type="InterPro" id="IPR001214">
    <property type="entry name" value="SET_dom"/>
</dbReference>
<evidence type="ECO:0000313" key="5">
    <source>
        <dbReference type="EMBL" id="GAV59585.1"/>
    </source>
</evidence>
<reference evidence="6" key="1">
    <citation type="submission" date="2016-04" db="EMBL/GenBank/DDBJ databases">
        <title>Cephalotus genome sequencing.</title>
        <authorList>
            <person name="Fukushima K."/>
            <person name="Hasebe M."/>
            <person name="Fang X."/>
        </authorList>
    </citation>
    <scope>NUCLEOTIDE SEQUENCE [LARGE SCALE GENOMIC DNA]</scope>
    <source>
        <strain evidence="6">cv. St1</strain>
    </source>
</reference>
<dbReference type="InterPro" id="IPR050600">
    <property type="entry name" value="SETD3_SETD6_MTase"/>
</dbReference>
<organism evidence="5 6">
    <name type="scientific">Cephalotus follicularis</name>
    <name type="common">Albany pitcher plant</name>
    <dbReference type="NCBI Taxonomy" id="3775"/>
    <lineage>
        <taxon>Eukaryota</taxon>
        <taxon>Viridiplantae</taxon>
        <taxon>Streptophyta</taxon>
        <taxon>Embryophyta</taxon>
        <taxon>Tracheophyta</taxon>
        <taxon>Spermatophyta</taxon>
        <taxon>Magnoliopsida</taxon>
        <taxon>eudicotyledons</taxon>
        <taxon>Gunneridae</taxon>
        <taxon>Pentapetalae</taxon>
        <taxon>rosids</taxon>
        <taxon>fabids</taxon>
        <taxon>Oxalidales</taxon>
        <taxon>Cephalotaceae</taxon>
        <taxon>Cephalotus</taxon>
    </lineage>
</organism>
<evidence type="ECO:0000256" key="3">
    <source>
        <dbReference type="ARBA" id="ARBA00022691"/>
    </source>
</evidence>
<gene>
    <name evidence="5" type="ORF">CFOL_v3_03116</name>
</gene>
<dbReference type="InParanoid" id="A0A1Q3AV79"/>
<dbReference type="InterPro" id="IPR036464">
    <property type="entry name" value="Rubisco_LSMT_subst-bd_sf"/>
</dbReference>
<dbReference type="PANTHER" id="PTHR13271:SF103">
    <property type="entry name" value="N-METHYLTRANSFERASE DOMAIN AND SET DOMAIN CONTAINING PROTEIN-RELATED"/>
    <property type="match status" value="1"/>
</dbReference>
<dbReference type="CDD" id="cd10527">
    <property type="entry name" value="SET_LSMT"/>
    <property type="match status" value="1"/>
</dbReference>
<keyword evidence="6" id="KW-1185">Reference proteome</keyword>
<dbReference type="Gene3D" id="3.90.1420.10">
    <property type="entry name" value="Rubisco LSMT, substrate-binding domain"/>
    <property type="match status" value="1"/>
</dbReference>
<evidence type="ECO:0000256" key="1">
    <source>
        <dbReference type="ARBA" id="ARBA00022603"/>
    </source>
</evidence>
<feature type="non-terminal residue" evidence="5">
    <location>
        <position position="1"/>
    </location>
</feature>
<dbReference type="FunFam" id="3.90.1410.10:FF:000011">
    <property type="entry name" value="Transcription factor, E2F and DP-related"/>
    <property type="match status" value="1"/>
</dbReference>
<dbReference type="GO" id="GO:0016279">
    <property type="term" value="F:protein-lysine N-methyltransferase activity"/>
    <property type="evidence" value="ECO:0007669"/>
    <property type="project" value="TreeGrafter"/>
</dbReference>
<comment type="caution">
    <text evidence="5">The sequence shown here is derived from an EMBL/GenBank/DDBJ whole genome shotgun (WGS) entry which is preliminary data.</text>
</comment>
<evidence type="ECO:0000256" key="2">
    <source>
        <dbReference type="ARBA" id="ARBA00022679"/>
    </source>
</evidence>
<dbReference type="PANTHER" id="PTHR13271">
    <property type="entry name" value="UNCHARACTERIZED PUTATIVE METHYLTRANSFERASE"/>
    <property type="match status" value="1"/>
</dbReference>
<feature type="domain" description="SET" evidence="4">
    <location>
        <begin position="214"/>
        <end position="432"/>
    </location>
</feature>
<dbReference type="InterPro" id="IPR046341">
    <property type="entry name" value="SET_dom_sf"/>
</dbReference>
<dbReference type="EMBL" id="BDDD01000119">
    <property type="protein sequence ID" value="GAV59585.1"/>
    <property type="molecule type" value="Genomic_DNA"/>
</dbReference>
<dbReference type="OrthoDB" id="341421at2759"/>
<dbReference type="STRING" id="3775.A0A1Q3AV79"/>
<name>A0A1Q3AV79_CEPFO</name>
<dbReference type="Pfam" id="PF00856">
    <property type="entry name" value="SET"/>
    <property type="match status" value="1"/>
</dbReference>
<dbReference type="SUPFAM" id="SSF82199">
    <property type="entry name" value="SET domain"/>
    <property type="match status" value="1"/>
</dbReference>
<proteinExistence type="predicted"/>
<dbReference type="PROSITE" id="PS50280">
    <property type="entry name" value="SET"/>
    <property type="match status" value="1"/>
</dbReference>
<dbReference type="AlphaFoldDB" id="A0A1Q3AV79"/>
<dbReference type="Gene3D" id="3.90.1410.10">
    <property type="entry name" value="set domain protein methyltransferase, domain 1"/>
    <property type="match status" value="1"/>
</dbReference>
<dbReference type="Proteomes" id="UP000187406">
    <property type="component" value="Unassembled WGS sequence"/>
</dbReference>
<dbReference type="InterPro" id="IPR015353">
    <property type="entry name" value="Rubisco_LSMT_subst-bd"/>
</dbReference>
<accession>A0A1Q3AV79</accession>
<protein>
    <submittedName>
        <fullName evidence="5">SET domain-containing protein</fullName>
    </submittedName>
</protein>
<dbReference type="Pfam" id="PF09273">
    <property type="entry name" value="Rubis-subs-bind"/>
    <property type="match status" value="1"/>
</dbReference>
<sequence length="595" mass="67158">PISLLIVLLKPLSLSLSLSLSLALFTVSKFLTFALFHIAEMEDIQLCLSSKNRETDDGCSIALELSESDPFFDLKKKLLNEKGFGIKEVVHLKRSSCPDSIIDTLNRMLQIARITHLDEAELYFGEVKECLSLGAYSPRNEMEALNFILSLIDTSLSRKKHMQIVFLRDLRYAVVDRIHEFGGKNKVVTKLDEKYNCDKEKCLVEWGESNGVRTKLQIAYVEGAGRGAIAMENLEVGDTVLEIPVSVIISEELVYKSEMYHILEKIDGISSETMLLLWSMKEKHICNSKFKNYFNTLPEEFNTGLSFGVDAIMALDGTPLIEEIIQAKEHLHSQYDELFPALSSDHPDIFPPELYTWEQFLWACELWYSNSMKVKFADGKLRTCLIPVAGFLNHSLLPHIMLYGKVNAATNSLKFSLSRPCSKGEQCFLSYGNLSGSHLVTFYGFLPQGDNLYDVIPVDIDVAQTGCIEDSTSNWTTHMVRGTWLSNNHTIFYYGLPSPLLDYLRRAWSTDSCIDILQKAKLGIDTEVLENLGSIFNDMMDNLGDYVDSENTSWDVKLALKFKGLQRRIMSSVLASCLAGIKLLEIELSKCVIEV</sequence>
<dbReference type="GO" id="GO:0032259">
    <property type="term" value="P:methylation"/>
    <property type="evidence" value="ECO:0007669"/>
    <property type="project" value="UniProtKB-KW"/>
</dbReference>
<evidence type="ECO:0000259" key="4">
    <source>
        <dbReference type="PROSITE" id="PS50280"/>
    </source>
</evidence>
<dbReference type="FunCoup" id="A0A1Q3AV79">
    <property type="interactions" value="284"/>
</dbReference>